<dbReference type="STRING" id="455432.AWN90_11340"/>
<keyword evidence="2" id="KW-1185">Reference proteome</keyword>
<organism evidence="1 2">
    <name type="scientific">Nocardia terpenica</name>
    <dbReference type="NCBI Taxonomy" id="455432"/>
    <lineage>
        <taxon>Bacteria</taxon>
        <taxon>Bacillati</taxon>
        <taxon>Actinomycetota</taxon>
        <taxon>Actinomycetes</taxon>
        <taxon>Mycobacteriales</taxon>
        <taxon>Nocardiaceae</taxon>
        <taxon>Nocardia</taxon>
    </lineage>
</organism>
<evidence type="ECO:0000313" key="1">
    <source>
        <dbReference type="EMBL" id="KZM68457.1"/>
    </source>
</evidence>
<dbReference type="AlphaFoldDB" id="A0A164HF00"/>
<sequence length="220" mass="24941">MELVEDIAESQLLVNKRRARLKQTAEYDDEIADGAWQALEVEPDAAVKRLDDDAKEFGYEFTHERRLDLARRMRRNGATLKQAEKASGLSKNTIQRDEVANFPDGNFATREQKREDIADAIEEDPQASNRAIANRVGVDKDTVKRVRDDLDEERATGVNLKARSKAHEVIRNTSYGLDGVVGGFEMIDFSAVDPAEVAEDIEYIKKYIRQIQAFLRKVGK</sequence>
<accession>A0A164HF00</accession>
<name>A0A164HF00_9NOCA</name>
<dbReference type="RefSeq" id="WP_067580076.1">
    <property type="nucleotide sequence ID" value="NZ_JABMCZ010000002.1"/>
</dbReference>
<protein>
    <submittedName>
        <fullName evidence="1">Uncharacterized protein</fullName>
    </submittedName>
</protein>
<dbReference type="Proteomes" id="UP000076512">
    <property type="component" value="Unassembled WGS sequence"/>
</dbReference>
<dbReference type="EMBL" id="LWGR01000021">
    <property type="protein sequence ID" value="KZM68457.1"/>
    <property type="molecule type" value="Genomic_DNA"/>
</dbReference>
<evidence type="ECO:0000313" key="2">
    <source>
        <dbReference type="Proteomes" id="UP000076512"/>
    </source>
</evidence>
<gene>
    <name evidence="1" type="ORF">AWN90_11340</name>
</gene>
<comment type="caution">
    <text evidence="1">The sequence shown here is derived from an EMBL/GenBank/DDBJ whole genome shotgun (WGS) entry which is preliminary data.</text>
</comment>
<proteinExistence type="predicted"/>
<reference evidence="1 2" key="1">
    <citation type="submission" date="2016-04" db="EMBL/GenBank/DDBJ databases">
        <authorList>
            <person name="Evans L.H."/>
            <person name="Alamgir A."/>
            <person name="Owens N."/>
            <person name="Weber N.D."/>
            <person name="Virtaneva K."/>
            <person name="Barbian K."/>
            <person name="Babar A."/>
            <person name="Rosenke K."/>
        </authorList>
    </citation>
    <scope>NUCLEOTIDE SEQUENCE [LARGE SCALE GENOMIC DNA]</scope>
    <source>
        <strain evidence="1 2">IFM 0406</strain>
    </source>
</reference>